<evidence type="ECO:0000259" key="9">
    <source>
        <dbReference type="Pfam" id="PF12704"/>
    </source>
</evidence>
<dbReference type="InterPro" id="IPR003838">
    <property type="entry name" value="ABC3_permease_C"/>
</dbReference>
<protein>
    <submittedName>
        <fullName evidence="10">ABC transporter permease</fullName>
    </submittedName>
</protein>
<evidence type="ECO:0000256" key="1">
    <source>
        <dbReference type="ARBA" id="ARBA00004651"/>
    </source>
</evidence>
<dbReference type="InterPro" id="IPR050250">
    <property type="entry name" value="Macrolide_Exporter_MacB"/>
</dbReference>
<dbReference type="Pfam" id="PF12704">
    <property type="entry name" value="MacB_PCD"/>
    <property type="match status" value="1"/>
</dbReference>
<dbReference type="InterPro" id="IPR025857">
    <property type="entry name" value="MacB_PCD"/>
</dbReference>
<dbReference type="Pfam" id="PF02687">
    <property type="entry name" value="FtsX"/>
    <property type="match status" value="1"/>
</dbReference>
<evidence type="ECO:0000256" key="5">
    <source>
        <dbReference type="ARBA" id="ARBA00023136"/>
    </source>
</evidence>
<dbReference type="PANTHER" id="PTHR30572">
    <property type="entry name" value="MEMBRANE COMPONENT OF TRANSPORTER-RELATED"/>
    <property type="match status" value="1"/>
</dbReference>
<evidence type="ECO:0000313" key="11">
    <source>
        <dbReference type="Proteomes" id="UP000695802"/>
    </source>
</evidence>
<evidence type="ECO:0000256" key="6">
    <source>
        <dbReference type="ARBA" id="ARBA00038076"/>
    </source>
</evidence>
<sequence length="390" mass="41624">MDRLLISPYRHPLLAMLIVLQMALGYPVLLAMGTLASQAHARMHASSGIDDDAHLLTLRLNGRVSAAQAQRQAAALRAIPGVLHVAAINQLPFGPEHWSTLMGPRADGAGGQFRVTTYLGGPGLVAALGLRLQRGRDFASDEYRDLASPTALDLAQRVILTQSLAARLFPGRDAVGQAVYLGGRPPARVVGIVERLRAPGTGDEDGAILALRLRDDGDALYVLRIAHGDPTQLRARLGSDAQRIAAGRMHELGSAGELRSQQRRLHRQRLMLLAAGAALWLLATTATVYAISELMVRQRYRQIALRRALGARAAQIRRQLHQENLLLCGLGVAIGAGVAALLRRVLPDAAALSPPPLPALAIASLLLAAGWLAMRGPAVRAARLSPAAYR</sequence>
<evidence type="ECO:0000313" key="10">
    <source>
        <dbReference type="EMBL" id="MBN6103779.1"/>
    </source>
</evidence>
<feature type="transmembrane region" description="Helical" evidence="7">
    <location>
        <begin position="270"/>
        <end position="291"/>
    </location>
</feature>
<organism evidence="10 11">
    <name type="scientific">Xanthomonas bonasiae</name>
    <dbReference type="NCBI Taxonomy" id="2810351"/>
    <lineage>
        <taxon>Bacteria</taxon>
        <taxon>Pseudomonadati</taxon>
        <taxon>Pseudomonadota</taxon>
        <taxon>Gammaproteobacteria</taxon>
        <taxon>Lysobacterales</taxon>
        <taxon>Lysobacteraceae</taxon>
        <taxon>Xanthomonas</taxon>
    </lineage>
</organism>
<comment type="similarity">
    <text evidence="6">Belongs to the ABC-4 integral membrane protein family.</text>
</comment>
<keyword evidence="4 7" id="KW-1133">Transmembrane helix</keyword>
<evidence type="ECO:0000256" key="2">
    <source>
        <dbReference type="ARBA" id="ARBA00022475"/>
    </source>
</evidence>
<proteinExistence type="inferred from homology"/>
<gene>
    <name evidence="10" type="ORF">JR064_16540</name>
</gene>
<feature type="domain" description="ABC3 transporter permease C-terminal" evidence="8">
    <location>
        <begin position="277"/>
        <end position="386"/>
    </location>
</feature>
<dbReference type="Proteomes" id="UP000695802">
    <property type="component" value="Unassembled WGS sequence"/>
</dbReference>
<name>A0ABS3BA30_9XANT</name>
<dbReference type="EMBL" id="JAFIWB010000021">
    <property type="protein sequence ID" value="MBN6103779.1"/>
    <property type="molecule type" value="Genomic_DNA"/>
</dbReference>
<evidence type="ECO:0000256" key="7">
    <source>
        <dbReference type="SAM" id="Phobius"/>
    </source>
</evidence>
<feature type="transmembrane region" description="Helical" evidence="7">
    <location>
        <begin position="357"/>
        <end position="374"/>
    </location>
</feature>
<feature type="domain" description="MacB-like periplasmic core" evidence="9">
    <location>
        <begin position="16"/>
        <end position="212"/>
    </location>
</feature>
<keyword evidence="2" id="KW-1003">Cell membrane</keyword>
<dbReference type="RefSeq" id="WP_206230468.1">
    <property type="nucleotide sequence ID" value="NZ_JAFIWB010000021.1"/>
</dbReference>
<keyword evidence="5 7" id="KW-0472">Membrane</keyword>
<feature type="transmembrane region" description="Helical" evidence="7">
    <location>
        <begin position="12"/>
        <end position="36"/>
    </location>
</feature>
<evidence type="ECO:0000259" key="8">
    <source>
        <dbReference type="Pfam" id="PF02687"/>
    </source>
</evidence>
<feature type="transmembrane region" description="Helical" evidence="7">
    <location>
        <begin position="325"/>
        <end position="345"/>
    </location>
</feature>
<reference evidence="10 11" key="1">
    <citation type="submission" date="2021-02" db="EMBL/GenBank/DDBJ databases">
        <title>Taxonomically Unique Crown Gall-Associated Xanthomonas Stains Have Deficiency in Virulence Repertories.</title>
        <authorList>
            <person name="Mafakheri H."/>
            <person name="Taghavi S.M."/>
            <person name="Dimkic I."/>
            <person name="Nemanja K."/>
            <person name="Osdaghi E."/>
        </authorList>
    </citation>
    <scope>NUCLEOTIDE SEQUENCE [LARGE SCALE GENOMIC DNA]</scope>
    <source>
        <strain evidence="10 11">FX4</strain>
    </source>
</reference>
<dbReference type="PANTHER" id="PTHR30572:SF4">
    <property type="entry name" value="ABC TRANSPORTER PERMEASE YTRF"/>
    <property type="match status" value="1"/>
</dbReference>
<evidence type="ECO:0000256" key="4">
    <source>
        <dbReference type="ARBA" id="ARBA00022989"/>
    </source>
</evidence>
<keyword evidence="11" id="KW-1185">Reference proteome</keyword>
<keyword evidence="3 7" id="KW-0812">Transmembrane</keyword>
<comment type="caution">
    <text evidence="10">The sequence shown here is derived from an EMBL/GenBank/DDBJ whole genome shotgun (WGS) entry which is preliminary data.</text>
</comment>
<accession>A0ABS3BA30</accession>
<comment type="subcellular location">
    <subcellularLocation>
        <location evidence="1">Cell membrane</location>
        <topology evidence="1">Multi-pass membrane protein</topology>
    </subcellularLocation>
</comment>
<evidence type="ECO:0000256" key="3">
    <source>
        <dbReference type="ARBA" id="ARBA00022692"/>
    </source>
</evidence>